<dbReference type="AlphaFoldDB" id="A0A0C3PEI1"/>
<dbReference type="Proteomes" id="UP000054217">
    <property type="component" value="Unassembled WGS sequence"/>
</dbReference>
<dbReference type="InParanoid" id="A0A0C3PEI1"/>
<sequence length="456" mass="51171">MELDLEMSYKQYLLSGCLQLLNLMGYSDSSIECSNKATRAPDTNTTIRVLDTVALALTTRKPGEVFAVALDTRGGLTLVLGKNDDVTADDDRAARDFFKLISDSEATQTCDVLSFLFSRCAANIAERIMKLNQAVNEFSCCLNDFLRTHYFFLPSLEDEFPLSLDYRKSKYGGEQISSVQMLRDLLEGIPDINEGFNLWDLSETPGLLAVYSELVLACQILRRSRILCQLCKSTDPWPRTQAEKLRRCLAMACHYQDGLSELIKHVKGLFPDGVKYRWAGDIEGTGETTVNLGGDYSDTVRQTLGDSLLDDALATLCFKFPWMARKWHKRCSVTTRLHAEIRVLLDLSNPVHGLDHSEQQPIGCSKWSCLCCALWILAYNEEYGTNWLTSGSHGKVYAAWALPGRGKVDEHVLTEMQVRLAHALQHFPTNQRLPDAERSESEDAEEKLSDGAAKVR</sequence>
<feature type="region of interest" description="Disordered" evidence="1">
    <location>
        <begin position="431"/>
        <end position="456"/>
    </location>
</feature>
<gene>
    <name evidence="2" type="ORF">M404DRAFT_20060</name>
</gene>
<feature type="compositionally biased region" description="Basic and acidic residues" evidence="1">
    <location>
        <begin position="434"/>
        <end position="449"/>
    </location>
</feature>
<evidence type="ECO:0000313" key="3">
    <source>
        <dbReference type="Proteomes" id="UP000054217"/>
    </source>
</evidence>
<reference evidence="3" key="2">
    <citation type="submission" date="2015-01" db="EMBL/GenBank/DDBJ databases">
        <title>Evolutionary Origins and Diversification of the Mycorrhizal Mutualists.</title>
        <authorList>
            <consortium name="DOE Joint Genome Institute"/>
            <consortium name="Mycorrhizal Genomics Consortium"/>
            <person name="Kohler A."/>
            <person name="Kuo A."/>
            <person name="Nagy L.G."/>
            <person name="Floudas D."/>
            <person name="Copeland A."/>
            <person name="Barry K.W."/>
            <person name="Cichocki N."/>
            <person name="Veneault-Fourrey C."/>
            <person name="LaButti K."/>
            <person name="Lindquist E.A."/>
            <person name="Lipzen A."/>
            <person name="Lundell T."/>
            <person name="Morin E."/>
            <person name="Murat C."/>
            <person name="Riley R."/>
            <person name="Ohm R."/>
            <person name="Sun H."/>
            <person name="Tunlid A."/>
            <person name="Henrissat B."/>
            <person name="Grigoriev I.V."/>
            <person name="Hibbett D.S."/>
            <person name="Martin F."/>
        </authorList>
    </citation>
    <scope>NUCLEOTIDE SEQUENCE [LARGE SCALE GENOMIC DNA]</scope>
    <source>
        <strain evidence="3">Marx 270</strain>
    </source>
</reference>
<dbReference type="EMBL" id="KN831948">
    <property type="protein sequence ID" value="KIO12230.1"/>
    <property type="molecule type" value="Genomic_DNA"/>
</dbReference>
<evidence type="ECO:0000256" key="1">
    <source>
        <dbReference type="SAM" id="MobiDB-lite"/>
    </source>
</evidence>
<proteinExistence type="predicted"/>
<dbReference type="HOGENOM" id="CLU_039517_0_0_1"/>
<protein>
    <submittedName>
        <fullName evidence="2">Uncharacterized protein</fullName>
    </submittedName>
</protein>
<reference evidence="2 3" key="1">
    <citation type="submission" date="2014-04" db="EMBL/GenBank/DDBJ databases">
        <authorList>
            <consortium name="DOE Joint Genome Institute"/>
            <person name="Kuo A."/>
            <person name="Kohler A."/>
            <person name="Costa M.D."/>
            <person name="Nagy L.G."/>
            <person name="Floudas D."/>
            <person name="Copeland A."/>
            <person name="Barry K.W."/>
            <person name="Cichocki N."/>
            <person name="Veneault-Fourrey C."/>
            <person name="LaButti K."/>
            <person name="Lindquist E.A."/>
            <person name="Lipzen A."/>
            <person name="Lundell T."/>
            <person name="Morin E."/>
            <person name="Murat C."/>
            <person name="Sun H."/>
            <person name="Tunlid A."/>
            <person name="Henrissat B."/>
            <person name="Grigoriev I.V."/>
            <person name="Hibbett D.S."/>
            <person name="Martin F."/>
            <person name="Nordberg H.P."/>
            <person name="Cantor M.N."/>
            <person name="Hua S.X."/>
        </authorList>
    </citation>
    <scope>NUCLEOTIDE SEQUENCE [LARGE SCALE GENOMIC DNA]</scope>
    <source>
        <strain evidence="2 3">Marx 270</strain>
    </source>
</reference>
<dbReference type="OrthoDB" id="3063780at2759"/>
<organism evidence="2 3">
    <name type="scientific">Pisolithus tinctorius Marx 270</name>
    <dbReference type="NCBI Taxonomy" id="870435"/>
    <lineage>
        <taxon>Eukaryota</taxon>
        <taxon>Fungi</taxon>
        <taxon>Dikarya</taxon>
        <taxon>Basidiomycota</taxon>
        <taxon>Agaricomycotina</taxon>
        <taxon>Agaricomycetes</taxon>
        <taxon>Agaricomycetidae</taxon>
        <taxon>Boletales</taxon>
        <taxon>Sclerodermatineae</taxon>
        <taxon>Pisolithaceae</taxon>
        <taxon>Pisolithus</taxon>
    </lineage>
</organism>
<accession>A0A0C3PEI1</accession>
<evidence type="ECO:0000313" key="2">
    <source>
        <dbReference type="EMBL" id="KIO12230.1"/>
    </source>
</evidence>
<dbReference type="Pfam" id="PF14441">
    <property type="entry name" value="OTT_1508_deam"/>
    <property type="match status" value="1"/>
</dbReference>
<dbReference type="InterPro" id="IPR027796">
    <property type="entry name" value="OTT_1508_deam-like"/>
</dbReference>
<name>A0A0C3PEI1_PISTI</name>
<keyword evidence="3" id="KW-1185">Reference proteome</keyword>